<keyword evidence="8" id="KW-0030">Aminoacyl-tRNA synthetase</keyword>
<evidence type="ECO:0000313" key="16">
    <source>
        <dbReference type="Proteomes" id="UP001527925"/>
    </source>
</evidence>
<evidence type="ECO:0000256" key="10">
    <source>
        <dbReference type="ARBA" id="ARBA00047552"/>
    </source>
</evidence>
<dbReference type="InterPro" id="IPR009008">
    <property type="entry name" value="Val/Leu/Ile-tRNA-synth_edit"/>
</dbReference>
<dbReference type="InterPro" id="IPR014729">
    <property type="entry name" value="Rossmann-like_a/b/a_fold"/>
</dbReference>
<dbReference type="Gene3D" id="1.10.287.380">
    <property type="entry name" value="Valyl-tRNA synthetase, C-terminal domain"/>
    <property type="match status" value="1"/>
</dbReference>
<dbReference type="InterPro" id="IPR002303">
    <property type="entry name" value="Valyl-tRNA_ligase"/>
</dbReference>
<feature type="region of interest" description="Disordered" evidence="12">
    <location>
        <begin position="1"/>
        <end position="96"/>
    </location>
</feature>
<dbReference type="CDD" id="cd07962">
    <property type="entry name" value="Anticodon_Ia_Val"/>
    <property type="match status" value="1"/>
</dbReference>
<evidence type="ECO:0000256" key="9">
    <source>
        <dbReference type="ARBA" id="ARBA00029936"/>
    </source>
</evidence>
<dbReference type="SUPFAM" id="SSF50677">
    <property type="entry name" value="ValRS/IleRS/LeuRS editing domain"/>
    <property type="match status" value="1"/>
</dbReference>
<comment type="caution">
    <text evidence="15">The sequence shown here is derived from an EMBL/GenBank/DDBJ whole genome shotgun (WGS) entry which is preliminary data.</text>
</comment>
<reference evidence="15 16" key="1">
    <citation type="submission" date="2023-09" db="EMBL/GenBank/DDBJ databases">
        <title>Pangenome analysis of Batrachochytrium dendrobatidis and related Chytrids.</title>
        <authorList>
            <person name="Yacoub M.N."/>
            <person name="Stajich J.E."/>
            <person name="James T.Y."/>
        </authorList>
    </citation>
    <scope>NUCLEOTIDE SEQUENCE [LARGE SCALE GENOMIC DNA]</scope>
    <source>
        <strain evidence="15 16">JEL0888</strain>
    </source>
</reference>
<comment type="catalytic activity">
    <reaction evidence="10">
        <text>tRNA(Val) + L-valine + ATP = L-valyl-tRNA(Val) + AMP + diphosphate</text>
        <dbReference type="Rhea" id="RHEA:10704"/>
        <dbReference type="Rhea" id="RHEA-COMP:9672"/>
        <dbReference type="Rhea" id="RHEA-COMP:9708"/>
        <dbReference type="ChEBI" id="CHEBI:30616"/>
        <dbReference type="ChEBI" id="CHEBI:33019"/>
        <dbReference type="ChEBI" id="CHEBI:57762"/>
        <dbReference type="ChEBI" id="CHEBI:78442"/>
        <dbReference type="ChEBI" id="CHEBI:78537"/>
        <dbReference type="ChEBI" id="CHEBI:456215"/>
        <dbReference type="EC" id="6.1.1.9"/>
    </reaction>
</comment>
<dbReference type="Gene3D" id="3.40.50.620">
    <property type="entry name" value="HUPs"/>
    <property type="match status" value="2"/>
</dbReference>
<evidence type="ECO:0000256" key="6">
    <source>
        <dbReference type="ARBA" id="ARBA00022840"/>
    </source>
</evidence>
<dbReference type="PRINTS" id="PR00986">
    <property type="entry name" value="TRNASYNTHVAL"/>
</dbReference>
<dbReference type="InterPro" id="IPR033705">
    <property type="entry name" value="Anticodon_Ia_Val"/>
</dbReference>
<keyword evidence="6" id="KW-0067">ATP-binding</keyword>
<name>A0ABR4NGI0_9FUNG</name>
<evidence type="ECO:0000259" key="13">
    <source>
        <dbReference type="Pfam" id="PF00133"/>
    </source>
</evidence>
<dbReference type="InterPro" id="IPR037118">
    <property type="entry name" value="Val-tRNA_synth_C_sf"/>
</dbReference>
<dbReference type="HAMAP" id="MF_02004">
    <property type="entry name" value="Val_tRNA_synth_type1"/>
    <property type="match status" value="1"/>
</dbReference>
<comment type="subcellular location">
    <subcellularLocation>
        <location evidence="1">Cytoplasm</location>
    </subcellularLocation>
</comment>
<dbReference type="Pfam" id="PF08264">
    <property type="entry name" value="Anticodon_1"/>
    <property type="match status" value="1"/>
</dbReference>
<feature type="domain" description="Aminoacyl-tRNA synthetase class Ia" evidence="13">
    <location>
        <begin position="108"/>
        <end position="734"/>
    </location>
</feature>
<dbReference type="Pfam" id="PF00133">
    <property type="entry name" value="tRNA-synt_1"/>
    <property type="match status" value="1"/>
</dbReference>
<keyword evidence="11" id="KW-0175">Coiled coil</keyword>
<evidence type="ECO:0000259" key="14">
    <source>
        <dbReference type="Pfam" id="PF08264"/>
    </source>
</evidence>
<proteinExistence type="inferred from homology"/>
<dbReference type="Gene3D" id="1.10.730.10">
    <property type="entry name" value="Isoleucyl-tRNA Synthetase, Domain 1"/>
    <property type="match status" value="1"/>
</dbReference>
<feature type="domain" description="Methionyl/Valyl/Leucyl/Isoleucyl-tRNA synthetase anticodon-binding" evidence="14">
    <location>
        <begin position="782"/>
        <end position="933"/>
    </location>
</feature>
<dbReference type="PANTHER" id="PTHR11946:SF109">
    <property type="entry name" value="VALINE--TRNA LIGASE"/>
    <property type="match status" value="1"/>
</dbReference>
<dbReference type="InterPro" id="IPR002300">
    <property type="entry name" value="aa-tRNA-synth_Ia"/>
</dbReference>
<evidence type="ECO:0000256" key="7">
    <source>
        <dbReference type="ARBA" id="ARBA00022917"/>
    </source>
</evidence>
<comment type="similarity">
    <text evidence="2">Belongs to the class-I aminoacyl-tRNA synthetase family.</text>
</comment>
<evidence type="ECO:0000313" key="15">
    <source>
        <dbReference type="EMBL" id="KAL2918652.1"/>
    </source>
</evidence>
<feature type="coiled-coil region" evidence="11">
    <location>
        <begin position="1035"/>
        <end position="1062"/>
    </location>
</feature>
<keyword evidence="4 15" id="KW-0436">Ligase</keyword>
<evidence type="ECO:0000256" key="11">
    <source>
        <dbReference type="SAM" id="Coils"/>
    </source>
</evidence>
<evidence type="ECO:0000256" key="8">
    <source>
        <dbReference type="ARBA" id="ARBA00023146"/>
    </source>
</evidence>
<dbReference type="Gene3D" id="3.90.740.10">
    <property type="entry name" value="Valyl/Leucyl/Isoleucyl-tRNA synthetase, editing domain"/>
    <property type="match status" value="2"/>
</dbReference>
<dbReference type="NCBIfam" id="NF004349">
    <property type="entry name" value="PRK05729.1"/>
    <property type="match status" value="1"/>
</dbReference>
<feature type="compositionally biased region" description="Low complexity" evidence="12">
    <location>
        <begin position="46"/>
        <end position="72"/>
    </location>
</feature>
<keyword evidence="7" id="KW-0648">Protein biosynthesis</keyword>
<dbReference type="NCBIfam" id="TIGR00422">
    <property type="entry name" value="valS"/>
    <property type="match status" value="1"/>
</dbReference>
<evidence type="ECO:0000256" key="1">
    <source>
        <dbReference type="ARBA" id="ARBA00004496"/>
    </source>
</evidence>
<dbReference type="SUPFAM" id="SSF47323">
    <property type="entry name" value="Anticodon-binding domain of a subclass of class I aminoacyl-tRNA synthetases"/>
    <property type="match status" value="1"/>
</dbReference>
<keyword evidence="16" id="KW-1185">Reference proteome</keyword>
<dbReference type="EMBL" id="JADGIZ020000005">
    <property type="protein sequence ID" value="KAL2918652.1"/>
    <property type="molecule type" value="Genomic_DNA"/>
</dbReference>
<dbReference type="InterPro" id="IPR009080">
    <property type="entry name" value="tRNAsynth_Ia_anticodon-bd"/>
</dbReference>
<dbReference type="InterPro" id="IPR013155">
    <property type="entry name" value="M/V/L/I-tRNA-synth_anticd-bd"/>
</dbReference>
<dbReference type="PANTHER" id="PTHR11946">
    <property type="entry name" value="VALYL-TRNA SYNTHETASES"/>
    <property type="match status" value="1"/>
</dbReference>
<dbReference type="EC" id="6.1.1.9" evidence="3"/>
<feature type="compositionally biased region" description="Basic and acidic residues" evidence="12">
    <location>
        <begin position="22"/>
        <end position="41"/>
    </location>
</feature>
<dbReference type="Proteomes" id="UP001527925">
    <property type="component" value="Unassembled WGS sequence"/>
</dbReference>
<evidence type="ECO:0000256" key="3">
    <source>
        <dbReference type="ARBA" id="ARBA00013169"/>
    </source>
</evidence>
<evidence type="ECO:0000256" key="4">
    <source>
        <dbReference type="ARBA" id="ARBA00022598"/>
    </source>
</evidence>
<dbReference type="GO" id="GO:0004832">
    <property type="term" value="F:valine-tRNA ligase activity"/>
    <property type="evidence" value="ECO:0007669"/>
    <property type="project" value="UniProtKB-EC"/>
</dbReference>
<evidence type="ECO:0000256" key="5">
    <source>
        <dbReference type="ARBA" id="ARBA00022741"/>
    </source>
</evidence>
<dbReference type="CDD" id="cd00817">
    <property type="entry name" value="ValRS_core"/>
    <property type="match status" value="1"/>
</dbReference>
<accession>A0ABR4NGI0</accession>
<organism evidence="15 16">
    <name type="scientific">Polyrhizophydium stewartii</name>
    <dbReference type="NCBI Taxonomy" id="2732419"/>
    <lineage>
        <taxon>Eukaryota</taxon>
        <taxon>Fungi</taxon>
        <taxon>Fungi incertae sedis</taxon>
        <taxon>Chytridiomycota</taxon>
        <taxon>Chytridiomycota incertae sedis</taxon>
        <taxon>Chytridiomycetes</taxon>
        <taxon>Rhizophydiales</taxon>
        <taxon>Rhizophydiales incertae sedis</taxon>
        <taxon>Polyrhizophydium</taxon>
    </lineage>
</organism>
<gene>
    <name evidence="15" type="primary">VAS1</name>
    <name evidence="15" type="ORF">HK105_201486</name>
</gene>
<protein>
    <recommendedName>
        <fullName evidence="3">valine--tRNA ligase</fullName>
        <ecNumber evidence="3">6.1.1.9</ecNumber>
    </recommendedName>
    <alternativeName>
        <fullName evidence="9">Valyl-tRNA synthetase</fullName>
    </alternativeName>
</protein>
<keyword evidence="5" id="KW-0547">Nucleotide-binding</keyword>
<dbReference type="SUPFAM" id="SSF52374">
    <property type="entry name" value="Nucleotidylyl transferase"/>
    <property type="match status" value="1"/>
</dbReference>
<evidence type="ECO:0000256" key="12">
    <source>
        <dbReference type="SAM" id="MobiDB-lite"/>
    </source>
</evidence>
<evidence type="ECO:0000256" key="2">
    <source>
        <dbReference type="ARBA" id="ARBA00005594"/>
    </source>
</evidence>
<sequence>MSDKKDAAKAAAAPPAAPAEGAKSKNQEKNEAKRLEKEAKFKAKQAKLAAAAAAAPNAGVEAKPAKAKAAPTPKEPETFVNTTPKGDKKDMSTPMAGSYNPKAVEAAWYDWWEKEGYFKPELKPNGSARDEGTFVVPIPPPNVTGSLHTGHALTNSVQDCLVRWNRMHGKTTLWVPGADHAGIATQIVVEKKLMRERKITRHDLGREKFLEEVFKWKDVHIDRIYNQLRRLGSSFDWSRSRFTMDPGLSAAVKEAFVRLHDDGVIYRSNRLVNWCTKLKTALSNVEVENMELDGRTFLTVADHDPNKKYEFGVLISFAYQVENSDERIVVATTRLETMLGDTAIAVHPSDKRYKHLHGKYVIHPFQNRRIPIIPDEYPDPEFGTGAVKITPAHDFNDYIVGQRHNLENITIFTDDGLINENGAPFTGLKRFDARIAVLKALEEKGLFVGKSDNKQVLPICERSGNIVEPLLKPQWWVNCQGMAKQAIEVARSGDLNIYPPSSEKEWFRWLENIQDWCISRQLWWGHRVPAYYVEIAGDENDRSDSSRWVSGRSDEEARQKALKKFASVDPKKITLHQDEDVLDTWFSAGLWPFSIMGWPEKTRDFELFFPNSLLETGWDILFFWVTRMVMLSLTLTGKTPFRDVYCHAMVRDAHGRKMSKSLGNTIDPLDVIEGISLEKLLHRLEVGNLDPRELTRARDAQAKDFPNGIAECGTDALRFGLLAYTAGNRDLNLDVMRIEGYRKFCNKLWNATRFALMKLGDDYVPREVGEAHTLTGSESLAERWILSRLNKAIVETNQSIQQYNFMQATNAVYQFWLYDLCDVFLEVCKPVIDGADSDEGAKASARNVLYICLDQGLKLLHPFMPFVTEELYQRLPRRANDKVPTIMKSRYPTAVAEWTNAEAEERFDFVNSIVHATRSLLTEYNIRSNATVYIEVADRTQRLLLAKQTQIISTLAKGVKVVEVLAPAPGAVPPGCVVNTIPSATINLLVKGQLDFDAEIKKLTAKVAKPQQGAASLRKIMAGEGYEANVKDEVKAENAAKLKGLEAEIETLQASIANFERLKAA</sequence>